<dbReference type="AlphaFoldDB" id="A0A9P7C404"/>
<dbReference type="GO" id="GO:0016020">
    <property type="term" value="C:membrane"/>
    <property type="evidence" value="ECO:0007669"/>
    <property type="project" value="TreeGrafter"/>
</dbReference>
<keyword evidence="1" id="KW-0812">Transmembrane</keyword>
<feature type="transmembrane region" description="Helical" evidence="1">
    <location>
        <begin position="179"/>
        <end position="202"/>
    </location>
</feature>
<dbReference type="OrthoDB" id="419711at2759"/>
<feature type="transmembrane region" description="Helical" evidence="1">
    <location>
        <begin position="40"/>
        <end position="62"/>
    </location>
</feature>
<name>A0A9P7C404_RHIOR</name>
<protein>
    <submittedName>
        <fullName evidence="2">Uncharacterized protein</fullName>
    </submittedName>
</protein>
<organism evidence="2 3">
    <name type="scientific">Rhizopus oryzae</name>
    <name type="common">Mucormycosis agent</name>
    <name type="synonym">Rhizopus arrhizus var. delemar</name>
    <dbReference type="NCBI Taxonomy" id="64495"/>
    <lineage>
        <taxon>Eukaryota</taxon>
        <taxon>Fungi</taxon>
        <taxon>Fungi incertae sedis</taxon>
        <taxon>Mucoromycota</taxon>
        <taxon>Mucoromycotina</taxon>
        <taxon>Mucoromycetes</taxon>
        <taxon>Mucorales</taxon>
        <taxon>Mucorineae</taxon>
        <taxon>Rhizopodaceae</taxon>
        <taxon>Rhizopus</taxon>
    </lineage>
</organism>
<reference evidence="2" key="1">
    <citation type="journal article" date="2020" name="Microb. Genom.">
        <title>Genetic diversity of clinical and environmental Mucorales isolates obtained from an investigation of mucormycosis cases among solid organ transplant recipients.</title>
        <authorList>
            <person name="Nguyen M.H."/>
            <person name="Kaul D."/>
            <person name="Muto C."/>
            <person name="Cheng S.J."/>
            <person name="Richter R.A."/>
            <person name="Bruno V.M."/>
            <person name="Liu G."/>
            <person name="Beyhan S."/>
            <person name="Sundermann A.J."/>
            <person name="Mounaud S."/>
            <person name="Pasculle A.W."/>
            <person name="Nierman W.C."/>
            <person name="Driscoll E."/>
            <person name="Cumbie R."/>
            <person name="Clancy C.J."/>
            <person name="Dupont C.L."/>
        </authorList>
    </citation>
    <scope>NUCLEOTIDE SEQUENCE</scope>
    <source>
        <strain evidence="2">GL16</strain>
    </source>
</reference>
<feature type="transmembrane region" description="Helical" evidence="1">
    <location>
        <begin position="214"/>
        <end position="234"/>
    </location>
</feature>
<accession>A0A9P7C404</accession>
<dbReference type="PANTHER" id="PTHR12242">
    <property type="entry name" value="OS02G0130600 PROTEIN-RELATED"/>
    <property type="match status" value="1"/>
</dbReference>
<gene>
    <name evidence="2" type="ORF">G6F51_012166</name>
</gene>
<comment type="caution">
    <text evidence="2">The sequence shown here is derived from an EMBL/GenBank/DDBJ whole genome shotgun (WGS) entry which is preliminary data.</text>
</comment>
<sequence length="261" mass="30638">MNEDRKLPSSNYRVIRWFQFDQFVPEETVTSYWISSKTFFIIRLILTLYSTIVIWTDIGLSAAGLDHFFVMFTHFTFIGLHAYLVTSSVYHFRYLYSKSLDFYFNQPVILNYLYVYLYHTVITFNIVTPVVYWSILNGTAVPGLSAWINTSVHGVSFFLMIFNVLLGREKVLIRMILPVLATVVLYMLFTFVIHATQGYWVYPFLDWKQGGKAAIWYVAVGLIVVVSFFIQYLIHFLRDFIARKKGFGHRVQELESKLEQV</sequence>
<evidence type="ECO:0000313" key="2">
    <source>
        <dbReference type="EMBL" id="KAG1534310.1"/>
    </source>
</evidence>
<dbReference type="PANTHER" id="PTHR12242:SF1">
    <property type="entry name" value="MYND-TYPE DOMAIN-CONTAINING PROTEIN"/>
    <property type="match status" value="1"/>
</dbReference>
<evidence type="ECO:0000256" key="1">
    <source>
        <dbReference type="SAM" id="Phobius"/>
    </source>
</evidence>
<feature type="transmembrane region" description="Helical" evidence="1">
    <location>
        <begin position="147"/>
        <end position="167"/>
    </location>
</feature>
<feature type="transmembrane region" description="Helical" evidence="1">
    <location>
        <begin position="68"/>
        <end position="92"/>
    </location>
</feature>
<keyword evidence="1" id="KW-0472">Membrane</keyword>
<evidence type="ECO:0000313" key="3">
    <source>
        <dbReference type="Proteomes" id="UP000717996"/>
    </source>
</evidence>
<proteinExistence type="predicted"/>
<dbReference type="Proteomes" id="UP000717996">
    <property type="component" value="Unassembled WGS sequence"/>
</dbReference>
<feature type="transmembrane region" description="Helical" evidence="1">
    <location>
        <begin position="113"/>
        <end position="135"/>
    </location>
</feature>
<dbReference type="EMBL" id="JAANIT010003336">
    <property type="protein sequence ID" value="KAG1534310.1"/>
    <property type="molecule type" value="Genomic_DNA"/>
</dbReference>
<keyword evidence="1" id="KW-1133">Transmembrane helix</keyword>